<proteinExistence type="predicted"/>
<keyword evidence="2" id="KW-1185">Reference proteome</keyword>
<dbReference type="AlphaFoldDB" id="A0ABD1LG11"/>
<name>A0ABD1LG11_9FABA</name>
<comment type="caution">
    <text evidence="1">The sequence shown here is derived from an EMBL/GenBank/DDBJ whole genome shotgun (WGS) entry which is preliminary data.</text>
</comment>
<sequence>MFDVCTIGDDCAFKKSVTTEQEHDRVYQFLMGLDHVVYSTLITQILNTNPLPSINRVFVMVTQEESHKAMVRSSENLLDALGCATTTNAPTDPSKYVQIDCGWKHTKMQYSFFSIQVPHPLNSLIPFSSPEHFTTPYPNPNLSGISLFITNDTVQSEEKAKKRRQSGMSRLLLLRNKSCG</sequence>
<reference evidence="1 2" key="1">
    <citation type="submission" date="2024-08" db="EMBL/GenBank/DDBJ databases">
        <title>Insights into the chromosomal genome structure of Flemingia macrophylla.</title>
        <authorList>
            <person name="Ding Y."/>
            <person name="Zhao Y."/>
            <person name="Bi W."/>
            <person name="Wu M."/>
            <person name="Zhao G."/>
            <person name="Gong Y."/>
            <person name="Li W."/>
            <person name="Zhang P."/>
        </authorList>
    </citation>
    <scope>NUCLEOTIDE SEQUENCE [LARGE SCALE GENOMIC DNA]</scope>
    <source>
        <strain evidence="1">DYQJB</strain>
        <tissue evidence="1">Leaf</tissue>
    </source>
</reference>
<dbReference type="EMBL" id="JBGMDY010000009">
    <property type="protein sequence ID" value="KAL2322447.1"/>
    <property type="molecule type" value="Genomic_DNA"/>
</dbReference>
<dbReference type="PANTHER" id="PTHR34222">
    <property type="entry name" value="GAG_PRE-INTEGRS DOMAIN-CONTAINING PROTEIN"/>
    <property type="match status" value="1"/>
</dbReference>
<dbReference type="PANTHER" id="PTHR34222:SF33">
    <property type="entry name" value="RETROTRANSPOSON GAG DOMAIN-CONTAINING PROTEIN"/>
    <property type="match status" value="1"/>
</dbReference>
<evidence type="ECO:0000313" key="2">
    <source>
        <dbReference type="Proteomes" id="UP001603857"/>
    </source>
</evidence>
<protein>
    <submittedName>
        <fullName evidence="1">Uncharacterized protein</fullName>
    </submittedName>
</protein>
<accession>A0ABD1LG11</accession>
<gene>
    <name evidence="1" type="ORF">Fmac_026826</name>
</gene>
<dbReference type="Proteomes" id="UP001603857">
    <property type="component" value="Unassembled WGS sequence"/>
</dbReference>
<evidence type="ECO:0000313" key="1">
    <source>
        <dbReference type="EMBL" id="KAL2322447.1"/>
    </source>
</evidence>
<organism evidence="1 2">
    <name type="scientific">Flemingia macrophylla</name>
    <dbReference type="NCBI Taxonomy" id="520843"/>
    <lineage>
        <taxon>Eukaryota</taxon>
        <taxon>Viridiplantae</taxon>
        <taxon>Streptophyta</taxon>
        <taxon>Embryophyta</taxon>
        <taxon>Tracheophyta</taxon>
        <taxon>Spermatophyta</taxon>
        <taxon>Magnoliopsida</taxon>
        <taxon>eudicotyledons</taxon>
        <taxon>Gunneridae</taxon>
        <taxon>Pentapetalae</taxon>
        <taxon>rosids</taxon>
        <taxon>fabids</taxon>
        <taxon>Fabales</taxon>
        <taxon>Fabaceae</taxon>
        <taxon>Papilionoideae</taxon>
        <taxon>50 kb inversion clade</taxon>
        <taxon>NPAAA clade</taxon>
        <taxon>indigoferoid/millettioid clade</taxon>
        <taxon>Phaseoleae</taxon>
        <taxon>Flemingia</taxon>
    </lineage>
</organism>